<organism evidence="2 3">
    <name type="scientific">Botrytis deweyae</name>
    <dbReference type="NCBI Taxonomy" id="2478750"/>
    <lineage>
        <taxon>Eukaryota</taxon>
        <taxon>Fungi</taxon>
        <taxon>Dikarya</taxon>
        <taxon>Ascomycota</taxon>
        <taxon>Pezizomycotina</taxon>
        <taxon>Leotiomycetes</taxon>
        <taxon>Helotiales</taxon>
        <taxon>Sclerotiniaceae</taxon>
        <taxon>Botrytis</taxon>
    </lineage>
</organism>
<feature type="compositionally biased region" description="Polar residues" evidence="1">
    <location>
        <begin position="19"/>
        <end position="61"/>
    </location>
</feature>
<dbReference type="EMBL" id="RCSX01000015">
    <property type="protein sequence ID" value="KAF7925586.1"/>
    <property type="molecule type" value="Genomic_DNA"/>
</dbReference>
<keyword evidence="3" id="KW-1185">Reference proteome</keyword>
<feature type="compositionally biased region" description="Polar residues" evidence="1">
    <location>
        <begin position="256"/>
        <end position="268"/>
    </location>
</feature>
<evidence type="ECO:0000256" key="1">
    <source>
        <dbReference type="SAM" id="MobiDB-lite"/>
    </source>
</evidence>
<name>A0ABQ7IIR8_9HELO</name>
<proteinExistence type="predicted"/>
<comment type="caution">
    <text evidence="2">The sequence shown here is derived from an EMBL/GenBank/DDBJ whole genome shotgun (WGS) entry which is preliminary data.</text>
</comment>
<feature type="compositionally biased region" description="Basic and acidic residues" evidence="1">
    <location>
        <begin position="269"/>
        <end position="292"/>
    </location>
</feature>
<accession>A0ABQ7IIR8</accession>
<reference evidence="2 3" key="1">
    <citation type="journal article" date="2020" name="Genome Biol. Evol.">
        <title>Comparative genomics of Sclerotiniaceae.</title>
        <authorList>
            <person name="Valero Jimenez C.A."/>
            <person name="Steentjes M."/>
            <person name="Scholten O.E."/>
            <person name="Van Kan J.A.L."/>
        </authorList>
    </citation>
    <scope>NUCLEOTIDE SEQUENCE [LARGE SCALE GENOMIC DNA]</scope>
    <source>
        <strain evidence="2 3">B1</strain>
    </source>
</reference>
<evidence type="ECO:0000313" key="2">
    <source>
        <dbReference type="EMBL" id="KAF7925586.1"/>
    </source>
</evidence>
<feature type="region of interest" description="Disordered" evidence="1">
    <location>
        <begin position="1"/>
        <end position="70"/>
    </location>
</feature>
<protein>
    <recommendedName>
        <fullName evidence="4">Developmental regulatory protein wetA</fullName>
    </recommendedName>
</protein>
<dbReference type="RefSeq" id="XP_038809114.1">
    <property type="nucleotide sequence ID" value="XM_038954434.1"/>
</dbReference>
<dbReference type="GeneID" id="62233585"/>
<evidence type="ECO:0008006" key="4">
    <source>
        <dbReference type="Google" id="ProtNLM"/>
    </source>
</evidence>
<evidence type="ECO:0000313" key="3">
    <source>
        <dbReference type="Proteomes" id="UP000783213"/>
    </source>
</evidence>
<feature type="compositionally biased region" description="Polar residues" evidence="1">
    <location>
        <begin position="235"/>
        <end position="246"/>
    </location>
</feature>
<feature type="compositionally biased region" description="Polar residues" evidence="1">
    <location>
        <begin position="160"/>
        <end position="178"/>
    </location>
</feature>
<sequence>MSQGPKVNRNYFYPHVADQPSSSSNPSMTNKLPASPATVNAPGSQYSQNFPHTSMNRQSSIAPTYSTYASPSTSASYAAAEYVIPETTRSSPVHETRHRKSGSSSRLYQDSCSSDTCSQPSLLSTPPPFNARPTQEWLTQLPADISVRSTAQDTKRDSPSSRYQEVSRTSDRSTSGLSSPAPISVGGSPSRIKGRPRVNGLYVGDYDPKRRPLTSRAVRIKETAEKQAAVRLSVGRQTGESPTADSRQGESRKTIGRNTDSGEPNSRQGESRNKDPRGMEEWQNEKKYTGWI</sequence>
<dbReference type="Proteomes" id="UP000783213">
    <property type="component" value="Unassembled WGS sequence"/>
</dbReference>
<feature type="compositionally biased region" description="Polar residues" evidence="1">
    <location>
        <begin position="102"/>
        <end position="124"/>
    </location>
</feature>
<gene>
    <name evidence="2" type="ORF">EAE98_006811</name>
</gene>
<feature type="region of interest" description="Disordered" evidence="1">
    <location>
        <begin position="85"/>
        <end position="292"/>
    </location>
</feature>